<dbReference type="GO" id="GO:0009409">
    <property type="term" value="P:response to cold"/>
    <property type="evidence" value="ECO:0007669"/>
    <property type="project" value="UniProtKB-ARBA"/>
</dbReference>
<proteinExistence type="inferred from homology"/>
<feature type="coiled-coil region" evidence="4">
    <location>
        <begin position="172"/>
        <end position="199"/>
    </location>
</feature>
<gene>
    <name evidence="6" type="ORF">RHGRI_017654</name>
</gene>
<dbReference type="EMBL" id="JACTNZ010000006">
    <property type="protein sequence ID" value="KAG5545265.1"/>
    <property type="molecule type" value="Genomic_DNA"/>
</dbReference>
<comment type="similarity">
    <text evidence="3">Belongs to the RNA polymerase II subunit 5-mediating protein family.</text>
</comment>
<reference evidence="6 7" key="1">
    <citation type="submission" date="2020-08" db="EMBL/GenBank/DDBJ databases">
        <title>Plant Genome Project.</title>
        <authorList>
            <person name="Zhang R.-G."/>
        </authorList>
    </citation>
    <scope>NUCLEOTIDE SEQUENCE [LARGE SCALE GENOMIC DNA]</scope>
    <source>
        <strain evidence="6">WSP0</strain>
        <tissue evidence="6">Leaf</tissue>
    </source>
</reference>
<dbReference type="InterPro" id="IPR009053">
    <property type="entry name" value="Prefoldin"/>
</dbReference>
<feature type="compositionally biased region" description="Basic and acidic residues" evidence="5">
    <location>
        <begin position="254"/>
        <end position="267"/>
    </location>
</feature>
<evidence type="ECO:0000256" key="4">
    <source>
        <dbReference type="SAM" id="Coils"/>
    </source>
</evidence>
<dbReference type="GO" id="GO:0019212">
    <property type="term" value="F:phosphatase inhibitor activity"/>
    <property type="evidence" value="ECO:0007669"/>
    <property type="project" value="TreeGrafter"/>
</dbReference>
<keyword evidence="2" id="KW-0539">Nucleus</keyword>
<dbReference type="GO" id="GO:0003714">
    <property type="term" value="F:transcription corepressor activity"/>
    <property type="evidence" value="ECO:0007669"/>
    <property type="project" value="TreeGrafter"/>
</dbReference>
<dbReference type="InterPro" id="IPR052255">
    <property type="entry name" value="RNA_pol_II_subunit5-mediator"/>
</dbReference>
<evidence type="ECO:0000256" key="2">
    <source>
        <dbReference type="ARBA" id="ARBA00023242"/>
    </source>
</evidence>
<dbReference type="GO" id="GO:0003682">
    <property type="term" value="F:chromatin binding"/>
    <property type="evidence" value="ECO:0007669"/>
    <property type="project" value="TreeGrafter"/>
</dbReference>
<dbReference type="PANTHER" id="PTHR15111">
    <property type="entry name" value="RNA POLYMERASE II SUBUNIT 5-MEDIATING PROTEIN NNX3"/>
    <property type="match status" value="1"/>
</dbReference>
<dbReference type="GO" id="GO:0006457">
    <property type="term" value="P:protein folding"/>
    <property type="evidence" value="ECO:0007669"/>
    <property type="project" value="UniProtKB-ARBA"/>
</dbReference>
<evidence type="ECO:0000256" key="5">
    <source>
        <dbReference type="SAM" id="MobiDB-lite"/>
    </source>
</evidence>
<dbReference type="GO" id="GO:0005634">
    <property type="term" value="C:nucleus"/>
    <property type="evidence" value="ECO:0007669"/>
    <property type="project" value="UniProtKB-SubCell"/>
</dbReference>
<evidence type="ECO:0000313" key="6">
    <source>
        <dbReference type="EMBL" id="KAG5545265.1"/>
    </source>
</evidence>
<comment type="caution">
    <text evidence="6">The sequence shown here is derived from an EMBL/GenBank/DDBJ whole genome shotgun (WGS) entry which is preliminary data.</text>
</comment>
<keyword evidence="7" id="KW-1185">Reference proteome</keyword>
<protein>
    <submittedName>
        <fullName evidence="6">Uncharacterized protein</fullName>
    </submittedName>
</protein>
<accession>A0AAV6JYN3</accession>
<feature type="region of interest" description="Disordered" evidence="5">
    <location>
        <begin position="221"/>
        <end position="310"/>
    </location>
</feature>
<dbReference type="Proteomes" id="UP000823749">
    <property type="component" value="Chromosome 6"/>
</dbReference>
<dbReference type="AlphaFoldDB" id="A0AAV6JYN3"/>
<sequence length="381" mass="42952">MDEPAKGTVTSLSSLFPAEEVHEASKRVQDTISEHRKDLDKLRDFTADNASLISLVQKLPDQLHQDIMASTQYTCSHSYIRIDVQVLLGEGYYAERTSKQTIDLLKRRGKALESQVNSITTVMQDLKVQASYFDATAAEVAIICSWGINTLCMVPGTAKPDPNVSEVDSMNTLTEEEEFAKLMSKIDELEKEELAEESDEDENDEEYGHMMSKLDELEKKELATESVSESDEGYSSQHSFDQRHGHQLTNPPKQSKDERPTVKELPSKQHTFQQELHKQYEGSKLQSVSQGKSPSDRISAHTKSSSAEKALVLPEVEENIQAEPYSQNKFKPPVACLHRRNEYSVFACFEIVVVHIGIYRLNCGAHSQVRNKSKGTDDYFV</sequence>
<dbReference type="SUPFAM" id="SSF46579">
    <property type="entry name" value="Prefoldin"/>
    <property type="match status" value="1"/>
</dbReference>
<dbReference type="PANTHER" id="PTHR15111:SF0">
    <property type="entry name" value="UNCONVENTIONAL PREFOLDIN RPB5 INTERACTOR 1"/>
    <property type="match status" value="1"/>
</dbReference>
<feature type="compositionally biased region" description="Polar residues" evidence="5">
    <location>
        <begin position="284"/>
        <end position="293"/>
    </location>
</feature>
<organism evidence="6 7">
    <name type="scientific">Rhododendron griersonianum</name>
    <dbReference type="NCBI Taxonomy" id="479676"/>
    <lineage>
        <taxon>Eukaryota</taxon>
        <taxon>Viridiplantae</taxon>
        <taxon>Streptophyta</taxon>
        <taxon>Embryophyta</taxon>
        <taxon>Tracheophyta</taxon>
        <taxon>Spermatophyta</taxon>
        <taxon>Magnoliopsida</taxon>
        <taxon>eudicotyledons</taxon>
        <taxon>Gunneridae</taxon>
        <taxon>Pentapetalae</taxon>
        <taxon>asterids</taxon>
        <taxon>Ericales</taxon>
        <taxon>Ericaceae</taxon>
        <taxon>Ericoideae</taxon>
        <taxon>Rhodoreae</taxon>
        <taxon>Rhododendron</taxon>
    </lineage>
</organism>
<comment type="subcellular location">
    <subcellularLocation>
        <location evidence="1">Nucleus</location>
    </subcellularLocation>
</comment>
<dbReference type="Gene3D" id="1.10.287.370">
    <property type="match status" value="1"/>
</dbReference>
<evidence type="ECO:0000313" key="7">
    <source>
        <dbReference type="Proteomes" id="UP000823749"/>
    </source>
</evidence>
<dbReference type="Pfam" id="PF02996">
    <property type="entry name" value="Prefoldin"/>
    <property type="match status" value="1"/>
</dbReference>
<evidence type="ECO:0000256" key="3">
    <source>
        <dbReference type="ARBA" id="ARBA00038295"/>
    </source>
</evidence>
<keyword evidence="4" id="KW-0175">Coiled coil</keyword>
<evidence type="ECO:0000256" key="1">
    <source>
        <dbReference type="ARBA" id="ARBA00004123"/>
    </source>
</evidence>
<dbReference type="InterPro" id="IPR004127">
    <property type="entry name" value="Prefoldin_subunit_alpha"/>
</dbReference>
<name>A0AAV6JYN3_9ERIC</name>
<dbReference type="GO" id="GO:0000122">
    <property type="term" value="P:negative regulation of transcription by RNA polymerase II"/>
    <property type="evidence" value="ECO:0007669"/>
    <property type="project" value="TreeGrafter"/>
</dbReference>